<keyword evidence="8" id="KW-0129">CBS domain</keyword>
<dbReference type="CDD" id="cd04606">
    <property type="entry name" value="CBS_pair_Mg_transporter"/>
    <property type="match status" value="1"/>
</dbReference>
<feature type="domain" description="CBS" evidence="10">
    <location>
        <begin position="131"/>
        <end position="193"/>
    </location>
</feature>
<dbReference type="RefSeq" id="WP_074749816.1">
    <property type="nucleotide sequence ID" value="NZ_FOTJ01000001.1"/>
</dbReference>
<comment type="similarity">
    <text evidence="2 9">Belongs to the SLC41A transporter family.</text>
</comment>
<dbReference type="InterPro" id="IPR038076">
    <property type="entry name" value="MgtE_N_sf"/>
</dbReference>
<dbReference type="SMART" id="SM00116">
    <property type="entry name" value="CBS"/>
    <property type="match status" value="2"/>
</dbReference>
<feature type="domain" description="CBS" evidence="10">
    <location>
        <begin position="195"/>
        <end position="251"/>
    </location>
</feature>
<proteinExistence type="inferred from homology"/>
<dbReference type="InterPro" id="IPR000644">
    <property type="entry name" value="CBS_dom"/>
</dbReference>
<feature type="transmembrane region" description="Helical" evidence="9">
    <location>
        <begin position="434"/>
        <end position="452"/>
    </location>
</feature>
<dbReference type="PANTHER" id="PTHR43773:SF1">
    <property type="entry name" value="MAGNESIUM TRANSPORTER MGTE"/>
    <property type="match status" value="1"/>
</dbReference>
<comment type="subcellular location">
    <subcellularLocation>
        <location evidence="9">Cell membrane</location>
        <topology evidence="9">Multi-pass membrane protein</topology>
    </subcellularLocation>
    <subcellularLocation>
        <location evidence="1">Membrane</location>
        <topology evidence="1">Multi-pass membrane protein</topology>
    </subcellularLocation>
</comment>
<dbReference type="Gene3D" id="1.25.60.10">
    <property type="entry name" value="MgtE N-terminal domain-like"/>
    <property type="match status" value="1"/>
</dbReference>
<dbReference type="InterPro" id="IPR046342">
    <property type="entry name" value="CBS_dom_sf"/>
</dbReference>
<keyword evidence="7 9" id="KW-0472">Membrane</keyword>
<dbReference type="PROSITE" id="PS51371">
    <property type="entry name" value="CBS"/>
    <property type="match status" value="2"/>
</dbReference>
<dbReference type="Gene3D" id="3.10.580.10">
    <property type="entry name" value="CBS-domain"/>
    <property type="match status" value="1"/>
</dbReference>
<dbReference type="SUPFAM" id="SSF161093">
    <property type="entry name" value="MgtE membrane domain-like"/>
    <property type="match status" value="1"/>
</dbReference>
<keyword evidence="6 9" id="KW-1133">Transmembrane helix</keyword>
<evidence type="ECO:0000256" key="2">
    <source>
        <dbReference type="ARBA" id="ARBA00009749"/>
    </source>
</evidence>
<evidence type="ECO:0000256" key="6">
    <source>
        <dbReference type="ARBA" id="ARBA00022989"/>
    </source>
</evidence>
<sequence length="453" mass="51071">MEELIRFYIKKKEFEKLQVILNDLQKHELKEIFKHLKQDEQLVLFEVLPEEKAVELFKILELHHQKNSVEVLQPPMVQTFLNHLSSDDRIRLFDRLPEKRVQNLLGLLTKDNKAITLQLQAYLPETAGRIMTTEFVTLTHDMSQEEALAKVREEAMRKENIYILFVIDEKRELTGFITLHRLLMMAPTAVINEHMSRQPISVKTSDDQEKVAQKVKELDVMALAVVDDANRLVGIVTFDDAMEILEEEATEDILNQAGLSDLKDTEEDRSKLLINGKLNKILAVRLPFLLATLLLSMLSGLVIENFEQTLESIAMVAIFIPLIMGMGGNIGTQSSTVFTRGLVLGHIEIENFLEYFFKELRVGLTIGALMGIMAGLMASLWLGFPMLGLAVGLALFATMTVASLLGFLVPFILIKLNIDQAAGSAPIITTIKDLVALLIYFTCISLFLGHLIL</sequence>
<dbReference type="SMART" id="SM00924">
    <property type="entry name" value="MgtE_N"/>
    <property type="match status" value="1"/>
</dbReference>
<evidence type="ECO:0000256" key="4">
    <source>
        <dbReference type="ARBA" id="ARBA00022692"/>
    </source>
</evidence>
<dbReference type="Pfam" id="PF00571">
    <property type="entry name" value="CBS"/>
    <property type="match status" value="2"/>
</dbReference>
<dbReference type="Pfam" id="PF03448">
    <property type="entry name" value="MgtE_N"/>
    <property type="match status" value="1"/>
</dbReference>
<dbReference type="Pfam" id="PF01769">
    <property type="entry name" value="MgtE"/>
    <property type="match status" value="1"/>
</dbReference>
<evidence type="ECO:0000313" key="12">
    <source>
        <dbReference type="Proteomes" id="UP000181969"/>
    </source>
</evidence>
<dbReference type="PANTHER" id="PTHR43773">
    <property type="entry name" value="MAGNESIUM TRANSPORTER MGTE"/>
    <property type="match status" value="1"/>
</dbReference>
<name>A0A1I4EKL8_9LACT</name>
<dbReference type="EMBL" id="FOTJ01000001">
    <property type="protein sequence ID" value="SFL06275.1"/>
    <property type="molecule type" value="Genomic_DNA"/>
</dbReference>
<dbReference type="Gene3D" id="1.10.357.20">
    <property type="entry name" value="SLC41 divalent cation transporters, integral membrane domain"/>
    <property type="match status" value="1"/>
</dbReference>
<evidence type="ECO:0000256" key="9">
    <source>
        <dbReference type="RuleBase" id="RU362011"/>
    </source>
</evidence>
<dbReference type="SUPFAM" id="SSF54631">
    <property type="entry name" value="CBS-domain pair"/>
    <property type="match status" value="1"/>
</dbReference>
<evidence type="ECO:0000256" key="8">
    <source>
        <dbReference type="PROSITE-ProRule" id="PRU00703"/>
    </source>
</evidence>
<dbReference type="NCBIfam" id="TIGR00400">
    <property type="entry name" value="mgtE"/>
    <property type="match status" value="1"/>
</dbReference>
<dbReference type="GO" id="GO:0015095">
    <property type="term" value="F:magnesium ion transmembrane transporter activity"/>
    <property type="evidence" value="ECO:0007669"/>
    <property type="project" value="UniProtKB-UniRule"/>
</dbReference>
<dbReference type="OrthoDB" id="9790355at2"/>
<organism evidence="11 12">
    <name type="scientific">Lactococcus garvieae</name>
    <dbReference type="NCBI Taxonomy" id="1363"/>
    <lineage>
        <taxon>Bacteria</taxon>
        <taxon>Bacillati</taxon>
        <taxon>Bacillota</taxon>
        <taxon>Bacilli</taxon>
        <taxon>Lactobacillales</taxon>
        <taxon>Streptococcaceae</taxon>
        <taxon>Lactococcus</taxon>
    </lineage>
</organism>
<evidence type="ECO:0000259" key="10">
    <source>
        <dbReference type="PROSITE" id="PS51371"/>
    </source>
</evidence>
<dbReference type="SUPFAM" id="SSF158791">
    <property type="entry name" value="MgtE N-terminal domain-like"/>
    <property type="match status" value="1"/>
</dbReference>
<feature type="transmembrane region" description="Helical" evidence="9">
    <location>
        <begin position="390"/>
        <end position="413"/>
    </location>
</feature>
<feature type="transmembrane region" description="Helical" evidence="9">
    <location>
        <begin position="309"/>
        <end position="330"/>
    </location>
</feature>
<evidence type="ECO:0000256" key="5">
    <source>
        <dbReference type="ARBA" id="ARBA00022842"/>
    </source>
</evidence>
<dbReference type="InterPro" id="IPR036739">
    <property type="entry name" value="SLC41_membr_dom_sf"/>
</dbReference>
<reference evidence="11 12" key="1">
    <citation type="submission" date="2016-10" db="EMBL/GenBank/DDBJ databases">
        <authorList>
            <person name="de Groot N.N."/>
        </authorList>
    </citation>
    <scope>NUCLEOTIDE SEQUENCE [LARGE SCALE GENOMIC DNA]</scope>
    <source>
        <strain evidence="11 12">M79</strain>
    </source>
</reference>
<comment type="subunit">
    <text evidence="9">Homodimer.</text>
</comment>
<keyword evidence="4 9" id="KW-0812">Transmembrane</keyword>
<keyword evidence="9" id="KW-1003">Cell membrane</keyword>
<evidence type="ECO:0000256" key="1">
    <source>
        <dbReference type="ARBA" id="ARBA00004141"/>
    </source>
</evidence>
<dbReference type="AlphaFoldDB" id="A0A1I4EKL8"/>
<protein>
    <recommendedName>
        <fullName evidence="9">Magnesium transporter MgtE</fullName>
    </recommendedName>
</protein>
<comment type="function">
    <text evidence="9">Acts as a magnesium transporter.</text>
</comment>
<dbReference type="InterPro" id="IPR006669">
    <property type="entry name" value="MgtE_transporter"/>
</dbReference>
<dbReference type="Proteomes" id="UP000181969">
    <property type="component" value="Unassembled WGS sequence"/>
</dbReference>
<keyword evidence="5 9" id="KW-0460">Magnesium</keyword>
<keyword evidence="9" id="KW-0479">Metal-binding</keyword>
<evidence type="ECO:0000313" key="11">
    <source>
        <dbReference type="EMBL" id="SFL06275.1"/>
    </source>
</evidence>
<dbReference type="InterPro" id="IPR006667">
    <property type="entry name" value="SLC41_membr_dom"/>
</dbReference>
<gene>
    <name evidence="11" type="ORF">SAMN05216438_10148</name>
</gene>
<keyword evidence="3 9" id="KW-0813">Transport</keyword>
<feature type="transmembrane region" description="Helical" evidence="9">
    <location>
        <begin position="282"/>
        <end position="303"/>
    </location>
</feature>
<feature type="transmembrane region" description="Helical" evidence="9">
    <location>
        <begin position="362"/>
        <end position="384"/>
    </location>
</feature>
<evidence type="ECO:0000256" key="7">
    <source>
        <dbReference type="ARBA" id="ARBA00023136"/>
    </source>
</evidence>
<dbReference type="GO" id="GO:0005886">
    <property type="term" value="C:plasma membrane"/>
    <property type="evidence" value="ECO:0007669"/>
    <property type="project" value="UniProtKB-SubCell"/>
</dbReference>
<dbReference type="InterPro" id="IPR006668">
    <property type="entry name" value="Mg_transptr_MgtE_intracell_dom"/>
</dbReference>
<evidence type="ECO:0000256" key="3">
    <source>
        <dbReference type="ARBA" id="ARBA00022448"/>
    </source>
</evidence>
<accession>A0A1I4EKL8</accession>
<dbReference type="GO" id="GO:0046872">
    <property type="term" value="F:metal ion binding"/>
    <property type="evidence" value="ECO:0007669"/>
    <property type="project" value="UniProtKB-KW"/>
</dbReference>